<dbReference type="SUPFAM" id="SSF53474">
    <property type="entry name" value="alpha/beta-Hydrolases"/>
    <property type="match status" value="1"/>
</dbReference>
<dbReference type="InterPro" id="IPR046879">
    <property type="entry name" value="KANL3/Tex30_Abhydrolase"/>
</dbReference>
<dbReference type="OrthoDB" id="547877at2759"/>
<evidence type="ECO:0000313" key="3">
    <source>
        <dbReference type="EMBL" id="GAX73182.1"/>
    </source>
</evidence>
<reference evidence="3 4" key="1">
    <citation type="submission" date="2017-08" db="EMBL/GenBank/DDBJ databases">
        <title>Acidophilic green algal genome provides insights into adaptation to an acidic environment.</title>
        <authorList>
            <person name="Hirooka S."/>
            <person name="Hirose Y."/>
            <person name="Kanesaki Y."/>
            <person name="Higuchi S."/>
            <person name="Fujiwara T."/>
            <person name="Onuma R."/>
            <person name="Era A."/>
            <person name="Ohbayashi R."/>
            <person name="Uzuka A."/>
            <person name="Nozaki H."/>
            <person name="Yoshikawa H."/>
            <person name="Miyagishima S.Y."/>
        </authorList>
    </citation>
    <scope>NUCLEOTIDE SEQUENCE [LARGE SCALE GENOMIC DNA]</scope>
    <source>
        <strain evidence="3 4">NIES-2499</strain>
    </source>
</reference>
<dbReference type="STRING" id="1157962.A0A250WR86"/>
<dbReference type="InterPro" id="IPR029058">
    <property type="entry name" value="AB_hydrolase_fold"/>
</dbReference>
<feature type="domain" description="KANL3/Tex30 alpha/beta hydrolase-like" evidence="2">
    <location>
        <begin position="65"/>
        <end position="240"/>
    </location>
</feature>
<accession>A0A250WR86</accession>
<evidence type="ECO:0000256" key="1">
    <source>
        <dbReference type="SAM" id="MobiDB-lite"/>
    </source>
</evidence>
<evidence type="ECO:0000259" key="2">
    <source>
        <dbReference type="Pfam" id="PF20408"/>
    </source>
</evidence>
<dbReference type="Gene3D" id="3.40.50.1820">
    <property type="entry name" value="alpha/beta hydrolase"/>
    <property type="match status" value="1"/>
</dbReference>
<gene>
    <name evidence="3" type="ORF">CEUSTIGMA_g635.t1</name>
</gene>
<name>A0A250WR86_9CHLO</name>
<feature type="region of interest" description="Disordered" evidence="1">
    <location>
        <begin position="320"/>
        <end position="345"/>
    </location>
</feature>
<comment type="caution">
    <text evidence="3">The sequence shown here is derived from an EMBL/GenBank/DDBJ whole genome shotgun (WGS) entry which is preliminary data.</text>
</comment>
<proteinExistence type="predicted"/>
<dbReference type="EMBL" id="BEGY01000002">
    <property type="protein sequence ID" value="GAX73182.1"/>
    <property type="molecule type" value="Genomic_DNA"/>
</dbReference>
<dbReference type="AlphaFoldDB" id="A0A250WR86"/>
<sequence>MVRFHWHVEDGFGAFIPPGAMLNHKSSTVQHALVEIEISGQTQNVEALITVPPGYLQDSEIKDVGIILAHGNDADDWRSKLLTELAVSLSNAGHIVMRYHCAQKEQRRQRIFEKTLDACATSPFARMCSRWVLAGIGSGARVAAAVGTRCRGTMAGFVLISYPLMEPMPNSKGASMETSMQPLTKLSAPLLFVQPGHDPLCNASLIRENVDRMPAPDIRMLELPDADASLRTVLLGGATTPGPQALVTKRVCDATLQFVEALNNSKLESCKLLQLKGDNVISDLDSSHIPPPDASLRSQLQQQQPHFPSVLQTTQDRLHSAPFASSSAPQPTSISATVGGPAPSQLPASANQISAAFLPALQGLLQSGNGGAAANLAAALGLGGQSGGGGAPGLQPNFSQQQLMAAMIAAAGKRSAPEPESVTGVMEEPQAKRIHIEGGPLENQQTDNALN</sequence>
<protein>
    <recommendedName>
        <fullName evidence="2">KANL3/Tex30 alpha/beta hydrolase-like domain-containing protein</fullName>
    </recommendedName>
</protein>
<organism evidence="3 4">
    <name type="scientific">Chlamydomonas eustigma</name>
    <dbReference type="NCBI Taxonomy" id="1157962"/>
    <lineage>
        <taxon>Eukaryota</taxon>
        <taxon>Viridiplantae</taxon>
        <taxon>Chlorophyta</taxon>
        <taxon>core chlorophytes</taxon>
        <taxon>Chlorophyceae</taxon>
        <taxon>CS clade</taxon>
        <taxon>Chlamydomonadales</taxon>
        <taxon>Chlamydomonadaceae</taxon>
        <taxon>Chlamydomonas</taxon>
    </lineage>
</organism>
<feature type="compositionally biased region" description="Polar residues" evidence="1">
    <location>
        <begin position="296"/>
        <end position="307"/>
    </location>
</feature>
<evidence type="ECO:0000313" key="4">
    <source>
        <dbReference type="Proteomes" id="UP000232323"/>
    </source>
</evidence>
<keyword evidence="4" id="KW-1185">Reference proteome</keyword>
<dbReference type="Pfam" id="PF20408">
    <property type="entry name" value="Abhydrolase_11"/>
    <property type="match status" value="1"/>
</dbReference>
<dbReference type="Proteomes" id="UP000232323">
    <property type="component" value="Unassembled WGS sequence"/>
</dbReference>
<feature type="region of interest" description="Disordered" evidence="1">
    <location>
        <begin position="283"/>
        <end position="307"/>
    </location>
</feature>
<feature type="compositionally biased region" description="Low complexity" evidence="1">
    <location>
        <begin position="320"/>
        <end position="333"/>
    </location>
</feature>